<proteinExistence type="predicted"/>
<reference evidence="1" key="1">
    <citation type="submission" date="2023-06" db="EMBL/GenBank/DDBJ databases">
        <title>Genome-scale phylogeny and comparative genomics of the fungal order Sordariales.</title>
        <authorList>
            <consortium name="Lawrence Berkeley National Laboratory"/>
            <person name="Hensen N."/>
            <person name="Bonometti L."/>
            <person name="Westerberg I."/>
            <person name="Brannstrom I.O."/>
            <person name="Guillou S."/>
            <person name="Cros-Aarteil S."/>
            <person name="Calhoun S."/>
            <person name="Haridas S."/>
            <person name="Kuo A."/>
            <person name="Mondo S."/>
            <person name="Pangilinan J."/>
            <person name="Riley R."/>
            <person name="Labutti K."/>
            <person name="Andreopoulos B."/>
            <person name="Lipzen A."/>
            <person name="Chen C."/>
            <person name="Yanf M."/>
            <person name="Daum C."/>
            <person name="Ng V."/>
            <person name="Clum A."/>
            <person name="Steindorff A."/>
            <person name="Ohm R."/>
            <person name="Martin F."/>
            <person name="Silar P."/>
            <person name="Natvig D."/>
            <person name="Lalanne C."/>
            <person name="Gautier V."/>
            <person name="Ament-Velasquez S.L."/>
            <person name="Kruys A."/>
            <person name="Hutchinson M.I."/>
            <person name="Powell A.J."/>
            <person name="Barry K."/>
            <person name="Miller A.N."/>
            <person name="Grigoriev I.V."/>
            <person name="Debuchy R."/>
            <person name="Gladieux P."/>
            <person name="Thoren M.H."/>
            <person name="Johannesson H."/>
        </authorList>
    </citation>
    <scope>NUCLEOTIDE SEQUENCE</scope>
    <source>
        <strain evidence="1">SMH2532-1</strain>
    </source>
</reference>
<organism evidence="1 2">
    <name type="scientific">Cercophora newfieldiana</name>
    <dbReference type="NCBI Taxonomy" id="92897"/>
    <lineage>
        <taxon>Eukaryota</taxon>
        <taxon>Fungi</taxon>
        <taxon>Dikarya</taxon>
        <taxon>Ascomycota</taxon>
        <taxon>Pezizomycotina</taxon>
        <taxon>Sordariomycetes</taxon>
        <taxon>Sordariomycetidae</taxon>
        <taxon>Sordariales</taxon>
        <taxon>Lasiosphaeriaceae</taxon>
        <taxon>Cercophora</taxon>
    </lineage>
</organism>
<gene>
    <name evidence="1" type="ORF">B0T16DRAFT_454975</name>
</gene>
<evidence type="ECO:0000313" key="1">
    <source>
        <dbReference type="EMBL" id="KAK0652626.1"/>
    </source>
</evidence>
<dbReference type="AlphaFoldDB" id="A0AA40CV44"/>
<keyword evidence="2" id="KW-1185">Reference proteome</keyword>
<dbReference type="Proteomes" id="UP001174936">
    <property type="component" value="Unassembled WGS sequence"/>
</dbReference>
<accession>A0AA40CV44</accession>
<evidence type="ECO:0000313" key="2">
    <source>
        <dbReference type="Proteomes" id="UP001174936"/>
    </source>
</evidence>
<comment type="caution">
    <text evidence="1">The sequence shown here is derived from an EMBL/GenBank/DDBJ whole genome shotgun (WGS) entry which is preliminary data.</text>
</comment>
<name>A0AA40CV44_9PEZI</name>
<protein>
    <submittedName>
        <fullName evidence="1">Uncharacterized protein</fullName>
    </submittedName>
</protein>
<sequence length="103" mass="11375">MGLDKLKSNSIVLQPEVILPSQTHQALLQEKLKEATAEIEAYAKSTGQYTDWKYINYANPEQNPLAAYGAANGEFLAKTAKKFDPSGYFQTSVAGEFKLSDLE</sequence>
<dbReference type="EMBL" id="JAULSV010000002">
    <property type="protein sequence ID" value="KAK0652626.1"/>
    <property type="molecule type" value="Genomic_DNA"/>
</dbReference>